<keyword evidence="1" id="KW-0238">DNA-binding</keyword>
<evidence type="ECO:0000313" key="4">
    <source>
        <dbReference type="Proteomes" id="UP000286974"/>
    </source>
</evidence>
<sequence length="122" mass="14495">MILIGELARRTQLSVRTIRFYEEKGLIDAVDRDQNNNRLFDDDETVHWLNFIKYLRRTGMTVKNIQEYHQLMKAGPKTIPERIKILENQKAKVLADIEEKYAEIDQIDHKLSRYRKGTNGYV</sequence>
<dbReference type="InterPro" id="IPR009061">
    <property type="entry name" value="DNA-bd_dom_put_sf"/>
</dbReference>
<evidence type="ECO:0000313" key="3">
    <source>
        <dbReference type="EMBL" id="GAY73421.1"/>
    </source>
</evidence>
<dbReference type="GO" id="GO:0003677">
    <property type="term" value="F:DNA binding"/>
    <property type="evidence" value="ECO:0007669"/>
    <property type="project" value="UniProtKB-KW"/>
</dbReference>
<dbReference type="InterPro" id="IPR000551">
    <property type="entry name" value="MerR-type_HTH_dom"/>
</dbReference>
<keyword evidence="4" id="KW-1185">Reference proteome</keyword>
<comment type="caution">
    <text evidence="3">The sequence shown here is derived from an EMBL/GenBank/DDBJ whole genome shotgun (WGS) entry which is preliminary data.</text>
</comment>
<proteinExistence type="predicted"/>
<protein>
    <submittedName>
        <fullName evidence="3">Transcriptional regulator, MerR family</fullName>
    </submittedName>
</protein>
<dbReference type="Pfam" id="PF13411">
    <property type="entry name" value="MerR_1"/>
    <property type="match status" value="1"/>
</dbReference>
<name>A0A401FMH4_9LACO</name>
<dbReference type="OrthoDB" id="9811174at2"/>
<organism evidence="3 4">
    <name type="scientific">Lentilactobacillus kosonis</name>
    <dbReference type="NCBI Taxonomy" id="2810561"/>
    <lineage>
        <taxon>Bacteria</taxon>
        <taxon>Bacillati</taxon>
        <taxon>Bacillota</taxon>
        <taxon>Bacilli</taxon>
        <taxon>Lactobacillales</taxon>
        <taxon>Lactobacillaceae</taxon>
        <taxon>Lentilactobacillus</taxon>
    </lineage>
</organism>
<dbReference type="AlphaFoldDB" id="A0A401FMH4"/>
<dbReference type="Gene3D" id="1.10.1660.10">
    <property type="match status" value="1"/>
</dbReference>
<gene>
    <name evidence="3" type="ORF">NBRC111893_1567</name>
</gene>
<dbReference type="PANTHER" id="PTHR30204">
    <property type="entry name" value="REDOX-CYCLING DRUG-SENSING TRANSCRIPTIONAL ACTIVATOR SOXR"/>
    <property type="match status" value="1"/>
</dbReference>
<dbReference type="PROSITE" id="PS00552">
    <property type="entry name" value="HTH_MERR_1"/>
    <property type="match status" value="1"/>
</dbReference>
<dbReference type="SUPFAM" id="SSF46955">
    <property type="entry name" value="Putative DNA-binding domain"/>
    <property type="match status" value="1"/>
</dbReference>
<dbReference type="PROSITE" id="PS50937">
    <property type="entry name" value="HTH_MERR_2"/>
    <property type="match status" value="1"/>
</dbReference>
<evidence type="ECO:0000259" key="2">
    <source>
        <dbReference type="PROSITE" id="PS50937"/>
    </source>
</evidence>
<dbReference type="CDD" id="cd01109">
    <property type="entry name" value="HTH_YyaN"/>
    <property type="match status" value="1"/>
</dbReference>
<reference evidence="3 4" key="1">
    <citation type="submission" date="2017-11" db="EMBL/GenBank/DDBJ databases">
        <title>Draft Genome Sequence of Lactobacillus curieae NBRC 111893 isolated from Koso, a Japanese sugar-Vegetable Fermented Beverage.</title>
        <authorList>
            <person name="Chiou T.Y."/>
            <person name="Oshima K."/>
            <person name="Suda W."/>
            <person name="Hattori M."/>
            <person name="Takahashi T."/>
        </authorList>
    </citation>
    <scope>NUCLEOTIDE SEQUENCE [LARGE SCALE GENOMIC DNA]</scope>
    <source>
        <strain evidence="3 4">NBRC111893</strain>
    </source>
</reference>
<dbReference type="InterPro" id="IPR047057">
    <property type="entry name" value="MerR_fam"/>
</dbReference>
<dbReference type="RefSeq" id="WP_125008410.1">
    <property type="nucleotide sequence ID" value="NZ_BEXA01000003.1"/>
</dbReference>
<dbReference type="GO" id="GO:0003700">
    <property type="term" value="F:DNA-binding transcription factor activity"/>
    <property type="evidence" value="ECO:0007669"/>
    <property type="project" value="InterPro"/>
</dbReference>
<feature type="domain" description="HTH merR-type" evidence="2">
    <location>
        <begin position="1"/>
        <end position="71"/>
    </location>
</feature>
<dbReference type="PANTHER" id="PTHR30204:SF83">
    <property type="entry name" value="TRANSCRIPTIONAL REGULATOR, MERR FAMILY"/>
    <property type="match status" value="1"/>
</dbReference>
<evidence type="ECO:0000256" key="1">
    <source>
        <dbReference type="ARBA" id="ARBA00023125"/>
    </source>
</evidence>
<dbReference type="SMART" id="SM00422">
    <property type="entry name" value="HTH_MERR"/>
    <property type="match status" value="1"/>
</dbReference>
<accession>A0A401FMH4</accession>
<dbReference type="Proteomes" id="UP000286974">
    <property type="component" value="Unassembled WGS sequence"/>
</dbReference>
<dbReference type="EMBL" id="BEXA01000003">
    <property type="protein sequence ID" value="GAY73421.1"/>
    <property type="molecule type" value="Genomic_DNA"/>
</dbReference>